<dbReference type="EMBL" id="JABAHY010000015">
    <property type="protein sequence ID" value="NLS10797.1"/>
    <property type="molecule type" value="Genomic_DNA"/>
</dbReference>
<keyword evidence="2" id="KW-0378">Hydrolase</keyword>
<name>A0A7X8TL55_9MICC</name>
<dbReference type="Gene3D" id="3.40.50.880">
    <property type="match status" value="1"/>
</dbReference>
<keyword evidence="2" id="KW-0436">Ligase</keyword>
<dbReference type="GO" id="GO:0008360">
    <property type="term" value="P:regulation of cell shape"/>
    <property type="evidence" value="ECO:0007669"/>
    <property type="project" value="UniProtKB-KW"/>
</dbReference>
<feature type="binding site" evidence="2">
    <location>
        <position position="135"/>
    </location>
    <ligand>
        <name>substrate</name>
    </ligand>
</feature>
<keyword evidence="2" id="KW-0573">Peptidoglycan synthesis</keyword>
<dbReference type="UniPathway" id="UPA00219"/>
<comment type="subunit">
    <text evidence="2">Forms a heterodimer with MurT.</text>
</comment>
<comment type="similarity">
    <text evidence="2">Belongs to the CobB/CobQ family. GatD subfamily.</text>
</comment>
<keyword evidence="4" id="KW-0808">Transferase</keyword>
<dbReference type="HAMAP" id="MF_02213">
    <property type="entry name" value="Lipid_II_synth_GatD"/>
    <property type="match status" value="1"/>
</dbReference>
<dbReference type="InterPro" id="IPR029062">
    <property type="entry name" value="Class_I_gatase-like"/>
</dbReference>
<dbReference type="GO" id="GO:0009252">
    <property type="term" value="P:peptidoglycan biosynthetic process"/>
    <property type="evidence" value="ECO:0007669"/>
    <property type="project" value="UniProtKB-UniRule"/>
</dbReference>
<dbReference type="PANTHER" id="PTHR21343">
    <property type="entry name" value="DETHIOBIOTIN SYNTHETASE"/>
    <property type="match status" value="1"/>
</dbReference>
<comment type="caution">
    <text evidence="4">The sequence shown here is derived from an EMBL/GenBank/DDBJ whole genome shotgun (WGS) entry which is preliminary data.</text>
</comment>
<organism evidence="4 5">
    <name type="scientific">Nesterenkonia sedimenti</name>
    <dbReference type="NCBI Taxonomy" id="1463632"/>
    <lineage>
        <taxon>Bacteria</taxon>
        <taxon>Bacillati</taxon>
        <taxon>Actinomycetota</taxon>
        <taxon>Actinomycetes</taxon>
        <taxon>Micrococcales</taxon>
        <taxon>Micrococcaceae</taxon>
        <taxon>Nesterenkonia</taxon>
    </lineage>
</organism>
<dbReference type="GO" id="GO:0016740">
    <property type="term" value="F:transferase activity"/>
    <property type="evidence" value="ECO:0007669"/>
    <property type="project" value="UniProtKB-KW"/>
</dbReference>
<gene>
    <name evidence="2" type="primary">gatD</name>
    <name evidence="4" type="ORF">HGQ17_12500</name>
</gene>
<dbReference type="AlphaFoldDB" id="A0A7X8TL55"/>
<dbReference type="GO" id="GO:0071555">
    <property type="term" value="P:cell wall organization"/>
    <property type="evidence" value="ECO:0007669"/>
    <property type="project" value="UniProtKB-KW"/>
</dbReference>
<sequence>MTVQGTADRKEIRVLQLYPRDMNIYGDYGNALVLKRRLEWYGYHPVMLTYDPGDEFPTDPDILIGGGGQDSGQDKIQADLLGIAEKLRGLAEQEVPMLMICGLYQLFGHFFETREGFRIQGIGVLDVETYGTDNRLIGNVVSESEQFGQIIGYENHSGQTYLGSGVEPLAARVTTGEGNNQNDDGEGARYKNVLGSYLHGSLLPKNPAIADFLIDTAVHQKFGERITALQAPETAGMTLKNLTDQARVTAATRPR</sequence>
<keyword evidence="5" id="KW-1185">Reference proteome</keyword>
<dbReference type="GO" id="GO:0004359">
    <property type="term" value="F:glutaminase activity"/>
    <property type="evidence" value="ECO:0007669"/>
    <property type="project" value="UniProtKB-UniRule"/>
</dbReference>
<dbReference type="CDD" id="cd01750">
    <property type="entry name" value="GATase1_CobQ"/>
    <property type="match status" value="1"/>
</dbReference>
<keyword evidence="2" id="KW-0133">Cell shape</keyword>
<reference evidence="4 5" key="1">
    <citation type="submission" date="2020-04" db="EMBL/GenBank/DDBJ databases">
        <title>Nesterenkonia sp. nov., isolated from marine sediment.</title>
        <authorList>
            <person name="Zhang G."/>
        </authorList>
    </citation>
    <scope>NUCLEOTIDE SEQUENCE [LARGE SCALE GENOMIC DNA]</scope>
    <source>
        <strain evidence="4 5">MY13</strain>
    </source>
</reference>
<proteinExistence type="inferred from homology"/>
<dbReference type="InterPro" id="IPR043702">
    <property type="entry name" value="Lipid_II_synth_GatD"/>
</dbReference>
<feature type="active site" evidence="2">
    <location>
        <position position="199"/>
    </location>
</feature>
<evidence type="ECO:0000259" key="3">
    <source>
        <dbReference type="Pfam" id="PF07685"/>
    </source>
</evidence>
<dbReference type="PROSITE" id="PS51274">
    <property type="entry name" value="GATASE_COBBQ"/>
    <property type="match status" value="1"/>
</dbReference>
<comment type="catalytic activity">
    <reaction evidence="2">
        <text>L-glutamine + H2O = L-glutamate + NH4(+)</text>
        <dbReference type="Rhea" id="RHEA:15889"/>
        <dbReference type="ChEBI" id="CHEBI:15377"/>
        <dbReference type="ChEBI" id="CHEBI:28938"/>
        <dbReference type="ChEBI" id="CHEBI:29985"/>
        <dbReference type="ChEBI" id="CHEBI:58359"/>
        <dbReference type="EC" id="3.5.1.2"/>
    </reaction>
</comment>
<keyword evidence="1 2" id="KW-0315">Glutamine amidotransferase</keyword>
<dbReference type="RefSeq" id="WP_168888286.1">
    <property type="nucleotide sequence ID" value="NZ_JABAHY010000015.1"/>
</dbReference>
<evidence type="ECO:0000256" key="2">
    <source>
        <dbReference type="HAMAP-Rule" id="MF_02213"/>
    </source>
</evidence>
<evidence type="ECO:0000256" key="1">
    <source>
        <dbReference type="ARBA" id="ARBA00022962"/>
    </source>
</evidence>
<accession>A0A7X8TL55</accession>
<dbReference type="EC" id="6.3.5.13" evidence="2"/>
<dbReference type="Proteomes" id="UP000523139">
    <property type="component" value="Unassembled WGS sequence"/>
</dbReference>
<dbReference type="GO" id="GO:0009236">
    <property type="term" value="P:cobalamin biosynthetic process"/>
    <property type="evidence" value="ECO:0007669"/>
    <property type="project" value="InterPro"/>
</dbReference>
<dbReference type="GO" id="GO:0140282">
    <property type="term" value="F:carbon-nitrogen ligase activity on lipid II"/>
    <property type="evidence" value="ECO:0007669"/>
    <property type="project" value="UniProtKB-UniRule"/>
</dbReference>
<protein>
    <recommendedName>
        <fullName evidence="2">Lipid II isoglutaminyl synthase (glutamine-hydrolyzing) subunit GatD</fullName>
        <ecNumber evidence="2">6.3.5.13</ecNumber>
    </recommendedName>
    <alternativeName>
        <fullName evidence="2">Lipid II isoglutaminyl synthase glutaminase subunit</fullName>
        <ecNumber evidence="2">3.5.1.2</ecNumber>
    </alternativeName>
</protein>
<dbReference type="PANTHER" id="PTHR21343:SF9">
    <property type="entry name" value="LIPID II ISOGLUTAMINYL SYNTHASE (GLUTAMINE-HYDROLYZING) SUBUNIT GATD"/>
    <property type="match status" value="1"/>
</dbReference>
<dbReference type="Pfam" id="PF07685">
    <property type="entry name" value="GATase_3"/>
    <property type="match status" value="1"/>
</dbReference>
<evidence type="ECO:0000313" key="5">
    <source>
        <dbReference type="Proteomes" id="UP000523139"/>
    </source>
</evidence>
<dbReference type="SUPFAM" id="SSF52317">
    <property type="entry name" value="Class I glutamine amidotransferase-like"/>
    <property type="match status" value="1"/>
</dbReference>
<evidence type="ECO:0000313" key="4">
    <source>
        <dbReference type="EMBL" id="NLS10797.1"/>
    </source>
</evidence>
<comment type="pathway">
    <text evidence="2">Cell wall biogenesis; peptidoglycan biosynthesis.</text>
</comment>
<dbReference type="InterPro" id="IPR011698">
    <property type="entry name" value="GATase_3"/>
</dbReference>
<keyword evidence="2" id="KW-0961">Cell wall biogenesis/degradation</keyword>
<comment type="function">
    <text evidence="2">The lipid II isoglutaminyl synthase complex catalyzes the formation of alpha-D-isoglutamine in the cell wall lipid II stem peptide. The GatD subunit catalyzes the hydrolysis of glutamine to glutamate and ammonia. The resulting ammonia molecule is channeled to the active site of MurT.</text>
</comment>
<comment type="catalytic activity">
    <reaction evidence="2">
        <text>beta-D-GlcNAc-(1-&gt;4)-Mur2Ac(oyl-L-Ala-gamma-D-Glu-L-Lys-D-Ala-D-Ala)-di-trans,octa-cis-undecaprenyl diphosphate + L-glutamine + ATP + H2O = beta-D-GlcNAc-(1-&gt;4)-Mur2Ac(oyl-L-Ala-D-isoglutaminyl-L-Lys-D-Ala-D-Ala)-di-trans,octa-cis-undecaprenyl diphosphate + L-glutamate + ADP + phosphate + H(+)</text>
        <dbReference type="Rhea" id="RHEA:57928"/>
        <dbReference type="ChEBI" id="CHEBI:15377"/>
        <dbReference type="ChEBI" id="CHEBI:15378"/>
        <dbReference type="ChEBI" id="CHEBI:29985"/>
        <dbReference type="ChEBI" id="CHEBI:30616"/>
        <dbReference type="ChEBI" id="CHEBI:43474"/>
        <dbReference type="ChEBI" id="CHEBI:58359"/>
        <dbReference type="ChEBI" id="CHEBI:60033"/>
        <dbReference type="ChEBI" id="CHEBI:62233"/>
        <dbReference type="ChEBI" id="CHEBI:456216"/>
        <dbReference type="EC" id="6.3.5.13"/>
    </reaction>
</comment>
<feature type="domain" description="CobB/CobQ-like glutamine amidotransferase" evidence="3">
    <location>
        <begin position="14"/>
        <end position="206"/>
    </location>
</feature>
<feature type="active site" description="Nucleophile" evidence="2">
    <location>
        <position position="101"/>
    </location>
</feature>
<dbReference type="EC" id="3.5.1.2" evidence="2"/>
<dbReference type="InterPro" id="IPR033949">
    <property type="entry name" value="CobQ_GATase1"/>
</dbReference>